<feature type="compositionally biased region" description="Basic and acidic residues" evidence="1">
    <location>
        <begin position="256"/>
        <end position="286"/>
    </location>
</feature>
<dbReference type="EMBL" id="JBFOLK010000003">
    <property type="protein sequence ID" value="KAL2525210.1"/>
    <property type="molecule type" value="Genomic_DNA"/>
</dbReference>
<evidence type="ECO:0000313" key="3">
    <source>
        <dbReference type="Proteomes" id="UP001604336"/>
    </source>
</evidence>
<feature type="compositionally biased region" description="Low complexity" evidence="1">
    <location>
        <begin position="45"/>
        <end position="57"/>
    </location>
</feature>
<feature type="compositionally biased region" description="Acidic residues" evidence="1">
    <location>
        <begin position="184"/>
        <end position="193"/>
    </location>
</feature>
<feature type="region of interest" description="Disordered" evidence="1">
    <location>
        <begin position="307"/>
        <end position="337"/>
    </location>
</feature>
<organism evidence="2 3">
    <name type="scientific">Abeliophyllum distichum</name>
    <dbReference type="NCBI Taxonomy" id="126358"/>
    <lineage>
        <taxon>Eukaryota</taxon>
        <taxon>Viridiplantae</taxon>
        <taxon>Streptophyta</taxon>
        <taxon>Embryophyta</taxon>
        <taxon>Tracheophyta</taxon>
        <taxon>Spermatophyta</taxon>
        <taxon>Magnoliopsida</taxon>
        <taxon>eudicotyledons</taxon>
        <taxon>Gunneridae</taxon>
        <taxon>Pentapetalae</taxon>
        <taxon>asterids</taxon>
        <taxon>lamiids</taxon>
        <taxon>Lamiales</taxon>
        <taxon>Oleaceae</taxon>
        <taxon>Forsythieae</taxon>
        <taxon>Abeliophyllum</taxon>
    </lineage>
</organism>
<feature type="region of interest" description="Disordered" evidence="1">
    <location>
        <begin position="252"/>
        <end position="286"/>
    </location>
</feature>
<dbReference type="AlphaFoldDB" id="A0ABD1UJI0"/>
<evidence type="ECO:0000313" key="2">
    <source>
        <dbReference type="EMBL" id="KAL2525210.1"/>
    </source>
</evidence>
<reference evidence="3" key="1">
    <citation type="submission" date="2024-07" db="EMBL/GenBank/DDBJ databases">
        <title>Two chromosome-level genome assemblies of Korean endemic species Abeliophyllum distichum and Forsythia ovata (Oleaceae).</title>
        <authorList>
            <person name="Jang H."/>
        </authorList>
    </citation>
    <scope>NUCLEOTIDE SEQUENCE [LARGE SCALE GENOMIC DNA]</scope>
</reference>
<proteinExistence type="predicted"/>
<keyword evidence="3" id="KW-1185">Reference proteome</keyword>
<feature type="region of interest" description="Disordered" evidence="1">
    <location>
        <begin position="19"/>
        <end position="152"/>
    </location>
</feature>
<name>A0ABD1UJI0_9LAMI</name>
<comment type="caution">
    <text evidence="2">The sequence shown here is derived from an EMBL/GenBank/DDBJ whole genome shotgun (WGS) entry which is preliminary data.</text>
</comment>
<feature type="compositionally biased region" description="Low complexity" evidence="1">
    <location>
        <begin position="64"/>
        <end position="75"/>
    </location>
</feature>
<protein>
    <submittedName>
        <fullName evidence="2">Microtubule-associated protein 70-3</fullName>
    </submittedName>
</protein>
<sequence>MGEEKEDKFASLMKLCKPTASQESKLQNCPMARESEIFADSNADPVSSSPAPTSSEPTGIVMVSLPDSSSSIDQSTGHDDELEFHTPPEQRFSSSEDQPVDCVVEEPTAVDIGCTGGGVGTDDSGEGNSGSGFVELKKNKVPDGGSTENSVLKKARVSEDLDLELEGGNEFVGKNETILIEISSDSESEEFDEKTERTNMAVDSPIEKSMDNGGIAEKGEVPENGESNGGSKNGDVQMDGLDEMFVEISKNCKSGKVSESDAVKVTGGEKAHKNDDGKGRPDSAKNAEEIEKFKYVPSAAVVGRRGKDRVGGAGVSVGGKRELPPSIKGKENNARGEEVVGNARTKNGLLMDLLEVLKVKKVVGVGDCNEDVDFLETAKRRGLTFPKPRWWPPEGFEE</sequence>
<gene>
    <name evidence="2" type="ORF">Adt_10264</name>
</gene>
<dbReference type="PANTHER" id="PTHR38221:SF1">
    <property type="entry name" value="OVULE PROTEIN"/>
    <property type="match status" value="1"/>
</dbReference>
<feature type="compositionally biased region" description="Basic and acidic residues" evidence="1">
    <location>
        <begin position="319"/>
        <end position="337"/>
    </location>
</feature>
<accession>A0ABD1UJI0</accession>
<feature type="region of interest" description="Disordered" evidence="1">
    <location>
        <begin position="183"/>
        <end position="239"/>
    </location>
</feature>
<evidence type="ECO:0000256" key="1">
    <source>
        <dbReference type="SAM" id="MobiDB-lite"/>
    </source>
</evidence>
<dbReference type="PANTHER" id="PTHR38221">
    <property type="entry name" value="BNAA04G14260D PROTEIN"/>
    <property type="match status" value="1"/>
</dbReference>
<feature type="compositionally biased region" description="Basic and acidic residues" evidence="1">
    <location>
        <begin position="76"/>
        <end position="88"/>
    </location>
</feature>
<dbReference type="Proteomes" id="UP001604336">
    <property type="component" value="Unassembled WGS sequence"/>
</dbReference>